<dbReference type="InterPro" id="IPR011050">
    <property type="entry name" value="Pectin_lyase_fold/virulence"/>
</dbReference>
<dbReference type="PANTHER" id="PTHR40088">
    <property type="entry name" value="PECTATE LYASE (EUROFUNG)"/>
    <property type="match status" value="1"/>
</dbReference>
<keyword evidence="12" id="KW-1185">Reference proteome</keyword>
<dbReference type="InterPro" id="IPR012334">
    <property type="entry name" value="Pectin_lyas_fold"/>
</dbReference>
<keyword evidence="5 9" id="KW-0732">Signal</keyword>
<dbReference type="InterPro" id="IPR053868">
    <property type="entry name" value="Pel9A-like_beta_helix"/>
</dbReference>
<dbReference type="GO" id="GO:0016829">
    <property type="term" value="F:lyase activity"/>
    <property type="evidence" value="ECO:0007669"/>
    <property type="project" value="UniProtKB-KW"/>
</dbReference>
<feature type="signal peptide" evidence="9">
    <location>
        <begin position="1"/>
        <end position="20"/>
    </location>
</feature>
<evidence type="ECO:0000256" key="5">
    <source>
        <dbReference type="ARBA" id="ARBA00022729"/>
    </source>
</evidence>
<evidence type="ECO:0000256" key="3">
    <source>
        <dbReference type="ARBA" id="ARBA00022525"/>
    </source>
</evidence>
<keyword evidence="4" id="KW-0479">Metal-binding</keyword>
<dbReference type="NCBIfam" id="TIGR04183">
    <property type="entry name" value="Por_Secre_tail"/>
    <property type="match status" value="1"/>
</dbReference>
<evidence type="ECO:0000256" key="6">
    <source>
        <dbReference type="ARBA" id="ARBA00022837"/>
    </source>
</evidence>
<name>A0ABQ1UNZ6_9BACT</name>
<dbReference type="SUPFAM" id="SSF51126">
    <property type="entry name" value="Pectin lyase-like"/>
    <property type="match status" value="1"/>
</dbReference>
<comment type="subcellular location">
    <subcellularLocation>
        <location evidence="2">Secreted</location>
    </subcellularLocation>
</comment>
<dbReference type="EMBL" id="BMHT01000007">
    <property type="protein sequence ID" value="GGF23009.1"/>
    <property type="molecule type" value="Genomic_DNA"/>
</dbReference>
<feature type="chain" id="PRO_5046416024" evidence="9">
    <location>
        <begin position="21"/>
        <end position="568"/>
    </location>
</feature>
<dbReference type="InterPro" id="IPR052052">
    <property type="entry name" value="Polysaccharide_Lyase_9"/>
</dbReference>
<evidence type="ECO:0000256" key="1">
    <source>
        <dbReference type="ARBA" id="ARBA00001913"/>
    </source>
</evidence>
<evidence type="ECO:0000313" key="12">
    <source>
        <dbReference type="Proteomes" id="UP000632273"/>
    </source>
</evidence>
<evidence type="ECO:0000259" key="10">
    <source>
        <dbReference type="Pfam" id="PF22842"/>
    </source>
</evidence>
<evidence type="ECO:0000256" key="7">
    <source>
        <dbReference type="ARBA" id="ARBA00023239"/>
    </source>
</evidence>
<dbReference type="RefSeq" id="WP_188815657.1">
    <property type="nucleotide sequence ID" value="NZ_BMHT01000007.1"/>
</dbReference>
<proteinExistence type="inferred from homology"/>
<evidence type="ECO:0000256" key="4">
    <source>
        <dbReference type="ARBA" id="ARBA00022723"/>
    </source>
</evidence>
<keyword evidence="6" id="KW-0106">Calcium</keyword>
<comment type="cofactor">
    <cofactor evidence="1">
        <name>Ca(2+)</name>
        <dbReference type="ChEBI" id="CHEBI:29108"/>
    </cofactor>
</comment>
<sequence>MLKNYLSALLLAICSFPAFSATYYVAPTGEDANNNGSISLPFKTIQRAQTAVVAGDTVWVRGGTYLMQNSQIAGYGSPYAYITLLNKSGSAGKRINYWAYPGEQPVFNYANVDPNVTNPGAPFAAPYRLSAFEVTGSYIHIRGLEVVGVRVPLVAPNVNTQSICFSQSGAGGNNIYERLSMHDGQAIGFYLTRGGNTLVLNCDAYRNNDNVNTSSTTGAANGGNVDGFGNHPNNANYTGNVFRGCRAWFNSDDGYDCISAFAPTVFENCWAFYNGYTATFGSRGDGNGFKAGGYGGAALTSIPAVVPKNTIQLCLSVRNKSNGFYSNHHLEGSDWYNNTAYMNATNYNMLNRKARNATDYLTDVPGYNHVIKNNISFAPRSTGRDITDYDPAACTIDHNSFLNAAVAVTADDFLSTDMELLTAPRQPDGSLPVNDFLRLKPTSEMVDAGANIGFPYNGTAPDLGCFETTGVILSTAGIAKNHDLGLSIAPVPVRSQTTASFTLPEKAPVNISLYDAQGRLITVLLDEEVKAGAHQVSLNEKVFPAAGVYILKLTTGKNATSKRLVKIQ</sequence>
<comment type="caution">
    <text evidence="11">The sequence shown here is derived from an EMBL/GenBank/DDBJ whole genome shotgun (WGS) entry which is preliminary data.</text>
</comment>
<dbReference type="Pfam" id="PF22842">
    <property type="entry name" value="Pel9A-like_beta_helix"/>
    <property type="match status" value="1"/>
</dbReference>
<dbReference type="InterPro" id="IPR026444">
    <property type="entry name" value="Secre_tail"/>
</dbReference>
<gene>
    <name evidence="11" type="ORF">GCM10011383_38320</name>
</gene>
<protein>
    <submittedName>
        <fullName evidence="11">Pectate lyase</fullName>
    </submittedName>
</protein>
<evidence type="ECO:0000313" key="11">
    <source>
        <dbReference type="EMBL" id="GGF23009.1"/>
    </source>
</evidence>
<dbReference type="PANTHER" id="PTHR40088:SF1">
    <property type="entry name" value="PECTATE LYASE PEL9"/>
    <property type="match status" value="1"/>
</dbReference>
<reference evidence="12" key="1">
    <citation type="journal article" date="2019" name="Int. J. Syst. Evol. Microbiol.">
        <title>The Global Catalogue of Microorganisms (GCM) 10K type strain sequencing project: providing services to taxonomists for standard genome sequencing and annotation.</title>
        <authorList>
            <consortium name="The Broad Institute Genomics Platform"/>
            <consortium name="The Broad Institute Genome Sequencing Center for Infectious Disease"/>
            <person name="Wu L."/>
            <person name="Ma J."/>
        </authorList>
    </citation>
    <scope>NUCLEOTIDE SEQUENCE [LARGE SCALE GENOMIC DNA]</scope>
    <source>
        <strain evidence="12">CGMCC 1.15197</strain>
    </source>
</reference>
<feature type="domain" description="Pel9A-like right handed beta-helix region" evidence="10">
    <location>
        <begin position="20"/>
        <end position="386"/>
    </location>
</feature>
<keyword evidence="7 11" id="KW-0456">Lyase</keyword>
<comment type="similarity">
    <text evidence="8">Belongs to the polysaccharide lyase 9 family.</text>
</comment>
<organism evidence="11 12">
    <name type="scientific">Hymenobacter cavernae</name>
    <dbReference type="NCBI Taxonomy" id="2044852"/>
    <lineage>
        <taxon>Bacteria</taxon>
        <taxon>Pseudomonadati</taxon>
        <taxon>Bacteroidota</taxon>
        <taxon>Cytophagia</taxon>
        <taxon>Cytophagales</taxon>
        <taxon>Hymenobacteraceae</taxon>
        <taxon>Hymenobacter</taxon>
    </lineage>
</organism>
<evidence type="ECO:0000256" key="8">
    <source>
        <dbReference type="ARBA" id="ARBA00038263"/>
    </source>
</evidence>
<dbReference type="Gene3D" id="2.60.40.4070">
    <property type="match status" value="1"/>
</dbReference>
<dbReference type="Proteomes" id="UP000632273">
    <property type="component" value="Unassembled WGS sequence"/>
</dbReference>
<accession>A0ABQ1UNZ6</accession>
<keyword evidence="3" id="KW-0964">Secreted</keyword>
<dbReference type="Gene3D" id="2.160.20.10">
    <property type="entry name" value="Single-stranded right-handed beta-helix, Pectin lyase-like"/>
    <property type="match status" value="1"/>
</dbReference>
<evidence type="ECO:0000256" key="9">
    <source>
        <dbReference type="SAM" id="SignalP"/>
    </source>
</evidence>
<evidence type="ECO:0000256" key="2">
    <source>
        <dbReference type="ARBA" id="ARBA00004613"/>
    </source>
</evidence>